<dbReference type="PATRIC" id="fig|1420583.3.peg.1662"/>
<dbReference type="InterPro" id="IPR027417">
    <property type="entry name" value="P-loop_NTPase"/>
</dbReference>
<gene>
    <name evidence="2" type="ORF">V473_08290</name>
</gene>
<dbReference type="Proteomes" id="UP000052232">
    <property type="component" value="Unassembled WGS sequence"/>
</dbReference>
<protein>
    <recommendedName>
        <fullName evidence="4">Protein ImuA</fullName>
    </recommendedName>
</protein>
<dbReference type="AlphaFoldDB" id="A0A0J8AVC1"/>
<evidence type="ECO:0000313" key="3">
    <source>
        <dbReference type="Proteomes" id="UP000052232"/>
    </source>
</evidence>
<evidence type="ECO:0008006" key="4">
    <source>
        <dbReference type="Google" id="ProtNLM"/>
    </source>
</evidence>
<keyword evidence="3" id="KW-1185">Reference proteome</keyword>
<dbReference type="STRING" id="1420583.V473_08290"/>
<evidence type="ECO:0000256" key="1">
    <source>
        <dbReference type="SAM" id="MobiDB-lite"/>
    </source>
</evidence>
<dbReference type="Gene3D" id="3.40.50.300">
    <property type="entry name" value="P-loop containing nucleotide triphosphate hydrolases"/>
    <property type="match status" value="1"/>
</dbReference>
<proteinExistence type="predicted"/>
<organism evidence="2 3">
    <name type="scientific">Sphingobium cupriresistens LL01</name>
    <dbReference type="NCBI Taxonomy" id="1420583"/>
    <lineage>
        <taxon>Bacteria</taxon>
        <taxon>Pseudomonadati</taxon>
        <taxon>Pseudomonadota</taxon>
        <taxon>Alphaproteobacteria</taxon>
        <taxon>Sphingomonadales</taxon>
        <taxon>Sphingomonadaceae</taxon>
        <taxon>Sphingobium</taxon>
    </lineage>
</organism>
<name>A0A0J8AVC1_9SPHN</name>
<comment type="caution">
    <text evidence="2">The sequence shown here is derived from an EMBL/GenBank/DDBJ whole genome shotgun (WGS) entry which is preliminary data.</text>
</comment>
<sequence>MTAHGPISSARPAGRHASEVQASCRALERGHLHEIHSQAEDRAAALAFALTQGPLAGAGAIFALRTPRRQRLPTLFSGDGLALLGIQPGRLTIVETRTEVDMLRAGLEAARCPGVAGVLMESEGRFADYDLTASRRLVLAAEGSGACIILLRSDAEPRSSGAQTRWTIKSAPSVALEANAPGCPAIEAQLLRCRGGPAGGRWRLTWDSEGGCFRDADGRAPLPGAVVPFSRLRTDAGDDGADQRQVA</sequence>
<feature type="region of interest" description="Disordered" evidence="1">
    <location>
        <begin position="1"/>
        <end position="21"/>
    </location>
</feature>
<reference evidence="2 3" key="1">
    <citation type="journal article" date="2015" name="G3 (Bethesda)">
        <title>Insights into Ongoing Evolution of the Hexachlorocyclohexane Catabolic Pathway from Comparative Genomics of Ten Sphingomonadaceae Strains.</title>
        <authorList>
            <person name="Pearce S.L."/>
            <person name="Oakeshott J.G."/>
            <person name="Pandey G."/>
        </authorList>
    </citation>
    <scope>NUCLEOTIDE SEQUENCE [LARGE SCALE GENOMIC DNA]</scope>
    <source>
        <strain evidence="2 3">LL01</strain>
    </source>
</reference>
<dbReference type="RefSeq" id="WP_148648342.1">
    <property type="nucleotide sequence ID" value="NZ_KQ130434.1"/>
</dbReference>
<evidence type="ECO:0000313" key="2">
    <source>
        <dbReference type="EMBL" id="KMS58145.1"/>
    </source>
</evidence>
<dbReference type="EMBL" id="JACT01000001">
    <property type="protein sequence ID" value="KMS58145.1"/>
    <property type="molecule type" value="Genomic_DNA"/>
</dbReference>
<accession>A0A0J8AVC1</accession>
<dbReference type="SUPFAM" id="SSF52540">
    <property type="entry name" value="P-loop containing nucleoside triphosphate hydrolases"/>
    <property type="match status" value="1"/>
</dbReference>